<accession>A0A1H0AZ83</accession>
<dbReference type="Proteomes" id="UP000183376">
    <property type="component" value="Chromosome I"/>
</dbReference>
<proteinExistence type="predicted"/>
<dbReference type="STRING" id="211114.SAMN04489726_6354"/>
<protein>
    <recommendedName>
        <fullName evidence="4">Lipase</fullName>
    </recommendedName>
</protein>
<gene>
    <name evidence="2" type="ORF">SAMN04489726_6354</name>
</gene>
<dbReference type="EMBL" id="LT629701">
    <property type="protein sequence ID" value="SDN38363.1"/>
    <property type="molecule type" value="Genomic_DNA"/>
</dbReference>
<name>A0A1H0AZ83_ALLAB</name>
<dbReference type="PANTHER" id="PTHR37574">
    <property type="entry name" value="LIPASE B"/>
    <property type="match status" value="1"/>
</dbReference>
<keyword evidence="3" id="KW-1185">Reference proteome</keyword>
<evidence type="ECO:0008006" key="4">
    <source>
        <dbReference type="Google" id="ProtNLM"/>
    </source>
</evidence>
<feature type="signal peptide" evidence="1">
    <location>
        <begin position="1"/>
        <end position="35"/>
    </location>
</feature>
<keyword evidence="1" id="KW-0732">Signal</keyword>
<reference evidence="2 3" key="1">
    <citation type="submission" date="2016-10" db="EMBL/GenBank/DDBJ databases">
        <authorList>
            <person name="de Groot N.N."/>
        </authorList>
    </citation>
    <scope>NUCLEOTIDE SEQUENCE [LARGE SCALE GENOMIC DNA]</scope>
    <source>
        <strain evidence="2 3">DSM 44149</strain>
    </source>
</reference>
<dbReference type="SUPFAM" id="SSF53474">
    <property type="entry name" value="alpha/beta-Hydrolases"/>
    <property type="match status" value="1"/>
</dbReference>
<dbReference type="InterPro" id="IPR029058">
    <property type="entry name" value="AB_hydrolase_fold"/>
</dbReference>
<sequence length="341" mass="36344">MRERRLASEAVGINKLWRLLPCAAVIATFSLPAEAVPQPPPPGPVLHTPASALNTALSCGGDVDDSGTARPVLLVHGTGLSAAETWDWGYRRALGSLNRPVCVLDLPGKAMDDMQDAAEYVVHAIRTIAARSGNKVSVVSYDQGGVLALWALRFWPDIRSTVDDYVGLGVPYRGSRAAAEHCVRNPLCQPAVRQLHPESQLIRNVNLGQLPPGPSYTSIHTLFDELVTPQPTASLLPEATNIATQVFCPLRHTGHLTLLADAVAYALTVDALEHSGPADPRRISPFLCAERALPGADLVAMATSLPLLRPNELFDVVGGQATETEPPLRCYVGGTCAPSAR</sequence>
<feature type="chain" id="PRO_5009246964" description="Lipase" evidence="1">
    <location>
        <begin position="36"/>
        <end position="341"/>
    </location>
</feature>
<evidence type="ECO:0000256" key="1">
    <source>
        <dbReference type="SAM" id="SignalP"/>
    </source>
</evidence>
<dbReference type="Gene3D" id="3.40.50.1820">
    <property type="entry name" value="alpha/beta hydrolase"/>
    <property type="match status" value="1"/>
</dbReference>
<dbReference type="eggNOG" id="COG1075">
    <property type="taxonomic scope" value="Bacteria"/>
</dbReference>
<organism evidence="2 3">
    <name type="scientific">Allokutzneria albata</name>
    <name type="common">Kibdelosporangium albatum</name>
    <dbReference type="NCBI Taxonomy" id="211114"/>
    <lineage>
        <taxon>Bacteria</taxon>
        <taxon>Bacillati</taxon>
        <taxon>Actinomycetota</taxon>
        <taxon>Actinomycetes</taxon>
        <taxon>Pseudonocardiales</taxon>
        <taxon>Pseudonocardiaceae</taxon>
        <taxon>Allokutzneria</taxon>
    </lineage>
</organism>
<dbReference type="PANTHER" id="PTHR37574:SF1">
    <property type="entry name" value="LIPASE B"/>
    <property type="match status" value="1"/>
</dbReference>
<dbReference type="AlphaFoldDB" id="A0A1H0AZ83"/>
<dbReference type="InterPro" id="IPR053228">
    <property type="entry name" value="Stereospecific_Lipase"/>
</dbReference>
<evidence type="ECO:0000313" key="2">
    <source>
        <dbReference type="EMBL" id="SDN38363.1"/>
    </source>
</evidence>
<evidence type="ECO:0000313" key="3">
    <source>
        <dbReference type="Proteomes" id="UP000183376"/>
    </source>
</evidence>